<dbReference type="RefSeq" id="WP_126725121.1">
    <property type="nucleotide sequence ID" value="NZ_RYZH01000015.1"/>
</dbReference>
<dbReference type="SUPFAM" id="SSF52540">
    <property type="entry name" value="P-loop containing nucleoside triphosphate hydrolases"/>
    <property type="match status" value="1"/>
</dbReference>
<reference evidence="8 9" key="1">
    <citation type="submission" date="2018-12" db="EMBL/GenBank/DDBJ databases">
        <authorList>
            <person name="Toschakov S.V."/>
        </authorList>
    </citation>
    <scope>NUCLEOTIDE SEQUENCE [LARGE SCALE GENOMIC DNA]</scope>
    <source>
        <strain evidence="8 9">GM2012</strain>
    </source>
</reference>
<proteinExistence type="predicted"/>
<feature type="region of interest" description="Disordered" evidence="6">
    <location>
        <begin position="521"/>
        <end position="566"/>
    </location>
</feature>
<dbReference type="Gene3D" id="3.40.50.300">
    <property type="entry name" value="P-loop containing nucleotide triphosphate hydrolases"/>
    <property type="match status" value="2"/>
</dbReference>
<evidence type="ECO:0000313" key="9">
    <source>
        <dbReference type="Proteomes" id="UP000280296"/>
    </source>
</evidence>
<keyword evidence="5" id="KW-0472">Membrane</keyword>
<keyword evidence="9" id="KW-1185">Reference proteome</keyword>
<dbReference type="InterPro" id="IPR051539">
    <property type="entry name" value="T4SS-coupling_protein"/>
</dbReference>
<organism evidence="8 9">
    <name type="scientific">Tautonia sociabilis</name>
    <dbReference type="NCBI Taxonomy" id="2080755"/>
    <lineage>
        <taxon>Bacteria</taxon>
        <taxon>Pseudomonadati</taxon>
        <taxon>Planctomycetota</taxon>
        <taxon>Planctomycetia</taxon>
        <taxon>Isosphaerales</taxon>
        <taxon>Isosphaeraceae</taxon>
        <taxon>Tautonia</taxon>
    </lineage>
</organism>
<dbReference type="InterPro" id="IPR019476">
    <property type="entry name" value="T4SS_TraD_DNA-bd"/>
</dbReference>
<evidence type="ECO:0000256" key="2">
    <source>
        <dbReference type="ARBA" id="ARBA00022475"/>
    </source>
</evidence>
<dbReference type="EMBL" id="RYZH01000015">
    <property type="protein sequence ID" value="RUL88000.1"/>
    <property type="molecule type" value="Genomic_DNA"/>
</dbReference>
<keyword evidence="2" id="KW-1003">Cell membrane</keyword>
<feature type="domain" description="Type IV secretion system coupling protein TraD DNA-binding" evidence="7">
    <location>
        <begin position="79"/>
        <end position="458"/>
    </location>
</feature>
<gene>
    <name evidence="8" type="ORF">TsocGM_09775</name>
</gene>
<protein>
    <recommendedName>
        <fullName evidence="7">Type IV secretion system coupling protein TraD DNA-binding domain-containing protein</fullName>
    </recommendedName>
</protein>
<dbReference type="PANTHER" id="PTHR37937">
    <property type="entry name" value="CONJUGATIVE TRANSFER: DNA TRANSPORT"/>
    <property type="match status" value="1"/>
</dbReference>
<evidence type="ECO:0000259" key="7">
    <source>
        <dbReference type="Pfam" id="PF10412"/>
    </source>
</evidence>
<evidence type="ECO:0000256" key="4">
    <source>
        <dbReference type="ARBA" id="ARBA00022989"/>
    </source>
</evidence>
<keyword evidence="4" id="KW-1133">Transmembrane helix</keyword>
<evidence type="ECO:0000256" key="1">
    <source>
        <dbReference type="ARBA" id="ARBA00004651"/>
    </source>
</evidence>
<name>A0A432ML48_9BACT</name>
<dbReference type="InterPro" id="IPR027417">
    <property type="entry name" value="P-loop_NTPase"/>
</dbReference>
<evidence type="ECO:0000256" key="5">
    <source>
        <dbReference type="ARBA" id="ARBA00023136"/>
    </source>
</evidence>
<feature type="compositionally biased region" description="Basic and acidic residues" evidence="6">
    <location>
        <begin position="521"/>
        <end position="541"/>
    </location>
</feature>
<keyword evidence="3" id="KW-0812">Transmembrane</keyword>
<reference evidence="8 9" key="2">
    <citation type="submission" date="2019-01" db="EMBL/GenBank/DDBJ databases">
        <title>Tautonia sociabilis, a novel thermotolerant planctomycete of Isosphaeraceae family, isolated from a 4000 m deep subterranean habitat.</title>
        <authorList>
            <person name="Kovaleva O.L."/>
            <person name="Elcheninov A.G."/>
            <person name="Van Heerden E."/>
            <person name="Toshchakov S.V."/>
            <person name="Novikov A."/>
            <person name="Bonch-Osmolovskaya E.A."/>
            <person name="Kublanov I.V."/>
        </authorList>
    </citation>
    <scope>NUCLEOTIDE SEQUENCE [LARGE SCALE GENOMIC DNA]</scope>
    <source>
        <strain evidence="8 9">GM2012</strain>
    </source>
</reference>
<dbReference type="GO" id="GO:0005886">
    <property type="term" value="C:plasma membrane"/>
    <property type="evidence" value="ECO:0007669"/>
    <property type="project" value="UniProtKB-SubCell"/>
</dbReference>
<evidence type="ECO:0000313" key="8">
    <source>
        <dbReference type="EMBL" id="RUL88000.1"/>
    </source>
</evidence>
<evidence type="ECO:0000256" key="6">
    <source>
        <dbReference type="SAM" id="MobiDB-lite"/>
    </source>
</evidence>
<sequence>MWTGPPIPLVEGTLLGGLPPKVQALVLASPLILGALYVLYRRRLAGAPIVRGREVIGFAAARRRAAALAPQREHEDVFAFGGLYLPLRFATSHVLCVGTTGSGKTVQLRLLMQSVLPAIRPGSGRRAVVYDAKGELVPLLAGMGIADPILMNPLDRRSHAWDLARDIRTRAAARQLAETFIPAQLDDRNAYFSLAAQDLLANVVIALMRRLPGDWTLRDVLLVATHPGRARRLLESDPTTRDVVAKHFGVESTLQNVLSTAAAHLAKFEPIAALWERKPRGRRLSLKAFVEGGGVLVLGNDEENRAALDAVNRVLFRRLGEHLLAGPEARDPHTFVILDEVRELGRLEGLRSLANKGRSKGVALAIGFQDIDGLRDPKLYGEKEANEIVGQCSLKAILRLESPATAKWASEMFGEVERLETRESVNRGRGGGTRGESTEVVKRDAVLPSQFLQIHRATPAAGLPGYFIVPGVGAYHANQRDCFARLAPPAAAPSFDPADAKDQDLAPWTAGDEQRLGLVRLRECEREREPEPDLANERLPRADAGGTPPRPRRRVRIVRTSPDAGT</sequence>
<dbReference type="Proteomes" id="UP000280296">
    <property type="component" value="Unassembled WGS sequence"/>
</dbReference>
<dbReference type="Pfam" id="PF10412">
    <property type="entry name" value="TrwB_AAD_bind"/>
    <property type="match status" value="1"/>
</dbReference>
<accession>A0A432ML48</accession>
<comment type="subcellular location">
    <subcellularLocation>
        <location evidence="1">Cell membrane</location>
        <topology evidence="1">Multi-pass membrane protein</topology>
    </subcellularLocation>
</comment>
<dbReference type="PANTHER" id="PTHR37937:SF1">
    <property type="entry name" value="CONJUGATIVE TRANSFER: DNA TRANSPORT"/>
    <property type="match status" value="1"/>
</dbReference>
<evidence type="ECO:0000256" key="3">
    <source>
        <dbReference type="ARBA" id="ARBA00022692"/>
    </source>
</evidence>
<dbReference type="OrthoDB" id="251874at2"/>
<comment type="caution">
    <text evidence="8">The sequence shown here is derived from an EMBL/GenBank/DDBJ whole genome shotgun (WGS) entry which is preliminary data.</text>
</comment>
<dbReference type="AlphaFoldDB" id="A0A432ML48"/>
<dbReference type="CDD" id="cd01127">
    <property type="entry name" value="TrwB_TraG_TraD_VirD4"/>
    <property type="match status" value="1"/>
</dbReference>